<dbReference type="Gene3D" id="3.30.70.380">
    <property type="entry name" value="Ferrodoxin-fold anticodon-binding domain"/>
    <property type="match status" value="1"/>
</dbReference>
<dbReference type="RefSeq" id="WP_281904312.1">
    <property type="nucleotide sequence ID" value="NZ_BSDI01000067.1"/>
</dbReference>
<keyword evidence="9" id="KW-1185">Reference proteome</keyword>
<keyword evidence="4" id="KW-0067">ATP-binding</keyword>
<dbReference type="SMART" id="SM00896">
    <property type="entry name" value="FDX-ACB"/>
    <property type="match status" value="1"/>
</dbReference>
<keyword evidence="5" id="KW-0648">Protein biosynthesis</keyword>
<feature type="domain" description="FDX-ACB" evidence="7">
    <location>
        <begin position="247"/>
        <end position="353"/>
    </location>
</feature>
<dbReference type="Proteomes" id="UP001144280">
    <property type="component" value="Unassembled WGS sequence"/>
</dbReference>
<keyword evidence="2" id="KW-0436">Ligase</keyword>
<dbReference type="SUPFAM" id="SSF55681">
    <property type="entry name" value="Class II aaRS and biotin synthetases"/>
    <property type="match status" value="1"/>
</dbReference>
<comment type="caution">
    <text evidence="8">The sequence shown here is derived from an EMBL/GenBank/DDBJ whole genome shotgun (WGS) entry which is preliminary data.</text>
</comment>
<organism evidence="8 9">
    <name type="scientific">Phytohabitans aurantiacus</name>
    <dbReference type="NCBI Taxonomy" id="3016789"/>
    <lineage>
        <taxon>Bacteria</taxon>
        <taxon>Bacillati</taxon>
        <taxon>Actinomycetota</taxon>
        <taxon>Actinomycetes</taxon>
        <taxon>Micromonosporales</taxon>
        <taxon>Micromonosporaceae</taxon>
    </lineage>
</organism>
<dbReference type="InterPro" id="IPR002319">
    <property type="entry name" value="Phenylalanyl-tRNA_Synthase"/>
</dbReference>
<dbReference type="InterPro" id="IPR036690">
    <property type="entry name" value="Fdx_antiC-bd_sf"/>
</dbReference>
<evidence type="ECO:0000256" key="5">
    <source>
        <dbReference type="ARBA" id="ARBA00022917"/>
    </source>
</evidence>
<dbReference type="InterPro" id="IPR045864">
    <property type="entry name" value="aa-tRNA-synth_II/BPL/LPL"/>
</dbReference>
<comment type="similarity">
    <text evidence="1">Belongs to the class-II aminoacyl-tRNA synthetase family.</text>
</comment>
<sequence length="355" mass="38731">MTPDDLRAALSLRDLTDPSAGEHAVQHIVAAIENALARTWGVPVRRDPGPRVVPIAHNYDRLRYSTGAVTRDRRYTRYVDDAHMLRSHTTARIPALLDAHGSGDVLLSVPGVVYRRDAIGPRHVGEPHQLDLWRVSRDGPALTEADLIHMIATVVDSVLPGQPWRTVPNDHPYTLHGREIYVGDVEIGECGLAHPDVLGGGTGLAMGLGLDRLTMLAKGVDDIRLLRATDPRIASQMRDLSPYRPVSSRPAVQRDLSLAVADDLDADLLGDRVRALLGPDAAAVEAITIRSETGYADLPESARQRMGVQPGQKNVLLRVVLRDLSRTLTSGEANALRDRVYAGLHEGSAYEWTTT</sequence>
<dbReference type="Gene3D" id="3.30.930.10">
    <property type="entry name" value="Bira Bifunctional Protein, Domain 2"/>
    <property type="match status" value="1"/>
</dbReference>
<keyword evidence="3" id="KW-0547">Nucleotide-binding</keyword>
<dbReference type="PROSITE" id="PS51447">
    <property type="entry name" value="FDX_ACB"/>
    <property type="match status" value="1"/>
</dbReference>
<evidence type="ECO:0000256" key="2">
    <source>
        <dbReference type="ARBA" id="ARBA00022598"/>
    </source>
</evidence>
<reference evidence="8" key="1">
    <citation type="submission" date="2022-12" db="EMBL/GenBank/DDBJ databases">
        <title>New Phytohabitans aurantiacus sp. RD004123 nov., an actinomycete isolated from soil.</title>
        <authorList>
            <person name="Triningsih D.W."/>
            <person name="Harunari E."/>
            <person name="Igarashi Y."/>
        </authorList>
    </citation>
    <scope>NUCLEOTIDE SEQUENCE</scope>
    <source>
        <strain evidence="8">RD004123</strain>
    </source>
</reference>
<dbReference type="InterPro" id="IPR005121">
    <property type="entry name" value="Fdx_antiC-bd"/>
</dbReference>
<dbReference type="EMBL" id="BSDI01000067">
    <property type="protein sequence ID" value="GLI02671.1"/>
    <property type="molecule type" value="Genomic_DNA"/>
</dbReference>
<dbReference type="Pfam" id="PF01409">
    <property type="entry name" value="tRNA-synt_2d"/>
    <property type="match status" value="1"/>
</dbReference>
<evidence type="ECO:0000259" key="7">
    <source>
        <dbReference type="PROSITE" id="PS51447"/>
    </source>
</evidence>
<dbReference type="SUPFAM" id="SSF54991">
    <property type="entry name" value="Anticodon-binding domain of PheRS"/>
    <property type="match status" value="1"/>
</dbReference>
<name>A0ABQ5R7D7_9ACTN</name>
<evidence type="ECO:0000256" key="6">
    <source>
        <dbReference type="ARBA" id="ARBA00023146"/>
    </source>
</evidence>
<protein>
    <recommendedName>
        <fullName evidence="7">FDX-ACB domain-containing protein</fullName>
    </recommendedName>
</protein>
<evidence type="ECO:0000256" key="1">
    <source>
        <dbReference type="ARBA" id="ARBA00008226"/>
    </source>
</evidence>
<accession>A0ABQ5R7D7</accession>
<evidence type="ECO:0000313" key="8">
    <source>
        <dbReference type="EMBL" id="GLI02671.1"/>
    </source>
</evidence>
<evidence type="ECO:0000256" key="3">
    <source>
        <dbReference type="ARBA" id="ARBA00022741"/>
    </source>
</evidence>
<evidence type="ECO:0000256" key="4">
    <source>
        <dbReference type="ARBA" id="ARBA00022840"/>
    </source>
</evidence>
<proteinExistence type="inferred from homology"/>
<keyword evidence="6" id="KW-0030">Aminoacyl-tRNA synthetase</keyword>
<gene>
    <name evidence="8" type="ORF">Pa4123_79490</name>
</gene>
<evidence type="ECO:0000313" key="9">
    <source>
        <dbReference type="Proteomes" id="UP001144280"/>
    </source>
</evidence>